<name>A0A1T4VC10_9GAMM</name>
<reference evidence="2" key="1">
    <citation type="submission" date="2017-02" db="EMBL/GenBank/DDBJ databases">
        <authorList>
            <person name="Varghese N."/>
            <person name="Submissions S."/>
        </authorList>
    </citation>
    <scope>NUCLEOTIDE SEQUENCE [LARGE SCALE GENOMIC DNA]</scope>
    <source>
        <strain evidence="2">DSM 22720</strain>
    </source>
</reference>
<gene>
    <name evidence="1" type="ORF">SAMN02745132_03632</name>
</gene>
<accession>A0A1T4VC10</accession>
<dbReference type="EMBL" id="FUXU01000062">
    <property type="protein sequence ID" value="SKA62494.1"/>
    <property type="molecule type" value="Genomic_DNA"/>
</dbReference>
<evidence type="ECO:0000313" key="2">
    <source>
        <dbReference type="Proteomes" id="UP000190162"/>
    </source>
</evidence>
<sequence length="48" mass="5629">MGKTTLCNILKHKFLQTDFYCYVYTECLTDESLATLDFGRVEFSAQRK</sequence>
<dbReference type="AlphaFoldDB" id="A0A1T4VC10"/>
<dbReference type="Proteomes" id="UP000190162">
    <property type="component" value="Unassembled WGS sequence"/>
</dbReference>
<protein>
    <submittedName>
        <fullName evidence="1">Uncharacterized protein</fullName>
    </submittedName>
</protein>
<organism evidence="1 2">
    <name type="scientific">Enterovibrio nigricans DSM 22720</name>
    <dbReference type="NCBI Taxonomy" id="1121868"/>
    <lineage>
        <taxon>Bacteria</taxon>
        <taxon>Pseudomonadati</taxon>
        <taxon>Pseudomonadota</taxon>
        <taxon>Gammaproteobacteria</taxon>
        <taxon>Vibrionales</taxon>
        <taxon>Vibrionaceae</taxon>
        <taxon>Enterovibrio</taxon>
    </lineage>
</organism>
<proteinExistence type="predicted"/>
<keyword evidence="2" id="KW-1185">Reference proteome</keyword>
<evidence type="ECO:0000313" key="1">
    <source>
        <dbReference type="EMBL" id="SKA62494.1"/>
    </source>
</evidence>